<proteinExistence type="predicted"/>
<dbReference type="AlphaFoldDB" id="A0A835RHK1"/>
<dbReference type="Proteomes" id="UP000636800">
    <property type="component" value="Chromosome 3"/>
</dbReference>
<comment type="caution">
    <text evidence="2">The sequence shown here is derived from an EMBL/GenBank/DDBJ whole genome shotgun (WGS) entry which is preliminary data.</text>
</comment>
<organism evidence="2 3">
    <name type="scientific">Vanilla planifolia</name>
    <name type="common">Vanilla</name>
    <dbReference type="NCBI Taxonomy" id="51239"/>
    <lineage>
        <taxon>Eukaryota</taxon>
        <taxon>Viridiplantae</taxon>
        <taxon>Streptophyta</taxon>
        <taxon>Embryophyta</taxon>
        <taxon>Tracheophyta</taxon>
        <taxon>Spermatophyta</taxon>
        <taxon>Magnoliopsida</taxon>
        <taxon>Liliopsida</taxon>
        <taxon>Asparagales</taxon>
        <taxon>Orchidaceae</taxon>
        <taxon>Vanilloideae</taxon>
        <taxon>Vanilleae</taxon>
        <taxon>Vanilla</taxon>
    </lineage>
</organism>
<evidence type="ECO:0000313" key="2">
    <source>
        <dbReference type="EMBL" id="KAG0489119.1"/>
    </source>
</evidence>
<name>A0A835RHK1_VANPL</name>
<accession>A0A835RHK1</accession>
<evidence type="ECO:0000256" key="1">
    <source>
        <dbReference type="SAM" id="MobiDB-lite"/>
    </source>
</evidence>
<feature type="compositionally biased region" description="Basic and acidic residues" evidence="1">
    <location>
        <begin position="1"/>
        <end position="12"/>
    </location>
</feature>
<dbReference type="EMBL" id="JADCNL010000003">
    <property type="protein sequence ID" value="KAG0489119.1"/>
    <property type="molecule type" value="Genomic_DNA"/>
</dbReference>
<evidence type="ECO:0000313" key="3">
    <source>
        <dbReference type="Proteomes" id="UP000636800"/>
    </source>
</evidence>
<protein>
    <submittedName>
        <fullName evidence="2">Uncharacterized protein</fullName>
    </submittedName>
</protein>
<keyword evidence="3" id="KW-1185">Reference proteome</keyword>
<sequence>MKSKEKQSKAEVDEGNSMNNQEKEENKLQGASFRSWVPDETQAWLNGTVSRDKHKTNMQNILKLTKLEEALLEDSLASSTLLSMRKSGLRHFTLRWSKAHYQGFRV</sequence>
<dbReference type="OrthoDB" id="1937564at2759"/>
<feature type="region of interest" description="Disordered" evidence="1">
    <location>
        <begin position="1"/>
        <end position="34"/>
    </location>
</feature>
<reference evidence="2 3" key="1">
    <citation type="journal article" date="2020" name="Nat. Food">
        <title>A phased Vanilla planifolia genome enables genetic improvement of flavour and production.</title>
        <authorList>
            <person name="Hasing T."/>
            <person name="Tang H."/>
            <person name="Brym M."/>
            <person name="Khazi F."/>
            <person name="Huang T."/>
            <person name="Chambers A.H."/>
        </authorList>
    </citation>
    <scope>NUCLEOTIDE SEQUENCE [LARGE SCALE GENOMIC DNA]</scope>
    <source>
        <tissue evidence="2">Leaf</tissue>
    </source>
</reference>
<gene>
    <name evidence="2" type="ORF">HPP92_007930</name>
</gene>